<evidence type="ECO:0000313" key="4">
    <source>
        <dbReference type="Proteomes" id="UP000474957"/>
    </source>
</evidence>
<sequence length="462" mass="48414">MAARLQAIGGAGDEVFRAVEQLQAATADPVGLSLEDARERLTTIAEAIGLFGEELAAIDAAEPGEQAAAAYAQLADRMADAAKAGDVLRSKQFAALSDIVNKAGSAEEKVQLMQAALEANEEELVEIVRRLEESESGARGVAGAAGTIDFSGAAASAGALADQLGRALANAQGLATSGLDAVEQARIELEFEGDPLGKAGALAAHRFDSQVNVPTEILDNDTAAVLEGERTAYINAAVEAEKYRQQLAKVREERAKAGQSSGGGGGSKAKAKTDEPSILDISQEQITQLERQIELIGKTDAEIAELTHKYLLLDEAKRRKLDLDEREIETGQTLRDLIDQQAATVGRLTEEQRQGAQQAEFYASQTAALKDGIIDAIVEGENFIGTLGNIAKAFAKVLLQAALFGEGPLATLFGQEAGKGLLSGLPFFARGTNFAPGGPAVVGERGPEIVNLPRGRASRLTT</sequence>
<evidence type="ECO:0000256" key="2">
    <source>
        <dbReference type="SAM" id="MobiDB-lite"/>
    </source>
</evidence>
<protein>
    <submittedName>
        <fullName evidence="3">Uncharacterized protein</fullName>
    </submittedName>
</protein>
<feature type="region of interest" description="Disordered" evidence="2">
    <location>
        <begin position="251"/>
        <end position="274"/>
    </location>
</feature>
<evidence type="ECO:0000256" key="1">
    <source>
        <dbReference type="SAM" id="Coils"/>
    </source>
</evidence>
<dbReference type="AlphaFoldDB" id="A0A6L5YZZ5"/>
<gene>
    <name evidence="3" type="ORF">GE300_09520</name>
</gene>
<evidence type="ECO:0000313" key="3">
    <source>
        <dbReference type="EMBL" id="MSU89851.1"/>
    </source>
</evidence>
<dbReference type="RefSeq" id="WP_154446324.1">
    <property type="nucleotide sequence ID" value="NZ_WIND01000005.1"/>
</dbReference>
<dbReference type="EMBL" id="WIND01000005">
    <property type="protein sequence ID" value="MSU89851.1"/>
    <property type="molecule type" value="Genomic_DNA"/>
</dbReference>
<accession>A0A6L5YZZ5</accession>
<keyword evidence="4" id="KW-1185">Reference proteome</keyword>
<comment type="caution">
    <text evidence="3">The sequence shown here is derived from an EMBL/GenBank/DDBJ whole genome shotgun (WGS) entry which is preliminary data.</text>
</comment>
<feature type="coiled-coil region" evidence="1">
    <location>
        <begin position="103"/>
        <end position="137"/>
    </location>
</feature>
<organism evidence="3 4">
    <name type="scientific">Halovulum marinum</name>
    <dbReference type="NCBI Taxonomy" id="2662447"/>
    <lineage>
        <taxon>Bacteria</taxon>
        <taxon>Pseudomonadati</taxon>
        <taxon>Pseudomonadota</taxon>
        <taxon>Alphaproteobacteria</taxon>
        <taxon>Rhodobacterales</taxon>
        <taxon>Paracoccaceae</taxon>
        <taxon>Halovulum</taxon>
    </lineage>
</organism>
<keyword evidence="1" id="KW-0175">Coiled coil</keyword>
<proteinExistence type="predicted"/>
<name>A0A6L5YZZ5_9RHOB</name>
<dbReference type="Proteomes" id="UP000474957">
    <property type="component" value="Unassembled WGS sequence"/>
</dbReference>
<reference evidence="3 4" key="1">
    <citation type="submission" date="2019-10" db="EMBL/GenBank/DDBJ databases">
        <title>Cognatihalovulum marinum gen. nov. sp. nov., a new member of the family Rhodobacteraceae isolated from deep seawater of the Northwest Indian Ocean.</title>
        <authorList>
            <person name="Ruan C."/>
            <person name="Wang J."/>
            <person name="Zheng X."/>
            <person name="Song L."/>
            <person name="Zhu Y."/>
            <person name="Huang Y."/>
            <person name="Lu Z."/>
            <person name="Du W."/>
            <person name="Huang L."/>
            <person name="Dai X."/>
        </authorList>
    </citation>
    <scope>NUCLEOTIDE SEQUENCE [LARGE SCALE GENOMIC DNA]</scope>
    <source>
        <strain evidence="3 4">2CG4</strain>
    </source>
</reference>